<proteinExistence type="predicted"/>
<name>A0AC59ZEV7_RANTA</name>
<sequence length="100" mass="11563">MNVGGILSILFELNGMLNASADSLIILFSTVKILIRISKERNYKFNLKIYRAKYVFKVCFKKVKPIYVNIYMCVYVCVYIYILGFPYSLGTIKTTKTKIP</sequence>
<gene>
    <name evidence="1" type="ORF">MRATA1EN22A_LOCUS17496</name>
</gene>
<protein>
    <submittedName>
        <fullName evidence="1">Uncharacterized protein</fullName>
    </submittedName>
</protein>
<dbReference type="EMBL" id="OX596112">
    <property type="protein sequence ID" value="CAN0395243.1"/>
    <property type="molecule type" value="Genomic_DNA"/>
</dbReference>
<accession>A0AC59ZEV7</accession>
<reference evidence="1" key="1">
    <citation type="submission" date="2023-05" db="EMBL/GenBank/DDBJ databases">
        <authorList>
            <consortium name="ELIXIR-Norway"/>
        </authorList>
    </citation>
    <scope>NUCLEOTIDE SEQUENCE</scope>
</reference>
<reference evidence="1" key="2">
    <citation type="submission" date="2025-03" db="EMBL/GenBank/DDBJ databases">
        <authorList>
            <consortium name="ELIXIR-Norway"/>
            <consortium name="Elixir Norway"/>
        </authorList>
    </citation>
    <scope>NUCLEOTIDE SEQUENCE</scope>
</reference>
<organism evidence="1 2">
    <name type="scientific">Rangifer tarandus platyrhynchus</name>
    <name type="common">Svalbard reindeer</name>
    <dbReference type="NCBI Taxonomy" id="3082113"/>
    <lineage>
        <taxon>Eukaryota</taxon>
        <taxon>Metazoa</taxon>
        <taxon>Chordata</taxon>
        <taxon>Craniata</taxon>
        <taxon>Vertebrata</taxon>
        <taxon>Euteleostomi</taxon>
        <taxon>Mammalia</taxon>
        <taxon>Eutheria</taxon>
        <taxon>Laurasiatheria</taxon>
        <taxon>Artiodactyla</taxon>
        <taxon>Ruminantia</taxon>
        <taxon>Pecora</taxon>
        <taxon>Cervidae</taxon>
        <taxon>Odocoileinae</taxon>
        <taxon>Rangifer</taxon>
    </lineage>
</organism>
<evidence type="ECO:0000313" key="1">
    <source>
        <dbReference type="EMBL" id="CAN0395243.1"/>
    </source>
</evidence>
<evidence type="ECO:0000313" key="2">
    <source>
        <dbReference type="Proteomes" id="UP001162501"/>
    </source>
</evidence>
<dbReference type="Proteomes" id="UP001162501">
    <property type="component" value="Chromosome 28"/>
</dbReference>